<feature type="domain" description="Exocyst complex subunit Exo70 C-terminal" evidence="5">
    <location>
        <begin position="292"/>
        <end position="647"/>
    </location>
</feature>
<protein>
    <recommendedName>
        <fullName evidence="3">Exocyst subunit Exo70 family protein</fullName>
    </recommendedName>
</protein>
<evidence type="ECO:0000256" key="4">
    <source>
        <dbReference type="SAM" id="MobiDB-lite"/>
    </source>
</evidence>
<dbReference type="Gene3D" id="1.20.1280.170">
    <property type="entry name" value="Exocyst complex component Exo70"/>
    <property type="match status" value="1"/>
</dbReference>
<dbReference type="SUPFAM" id="SSF74788">
    <property type="entry name" value="Cullin repeat-like"/>
    <property type="match status" value="1"/>
</dbReference>
<proteinExistence type="inferred from homology"/>
<keyword evidence="3" id="KW-0653">Protein transport</keyword>
<evidence type="ECO:0000256" key="3">
    <source>
        <dbReference type="RuleBase" id="RU365026"/>
    </source>
</evidence>
<dbReference type="GO" id="GO:0006887">
    <property type="term" value="P:exocytosis"/>
    <property type="evidence" value="ECO:0007669"/>
    <property type="project" value="UniProtKB-KW"/>
</dbReference>
<comment type="similarity">
    <text evidence="1 3">Belongs to the EXO70 family.</text>
</comment>
<dbReference type="Proteomes" id="UP001341281">
    <property type="component" value="Chromosome 04"/>
</dbReference>
<dbReference type="GO" id="GO:0000145">
    <property type="term" value="C:exocyst"/>
    <property type="evidence" value="ECO:0007669"/>
    <property type="project" value="InterPro"/>
</dbReference>
<comment type="function">
    <text evidence="3">Component of the exocyst complex.</text>
</comment>
<keyword evidence="2 3" id="KW-0813">Transport</keyword>
<evidence type="ECO:0000259" key="5">
    <source>
        <dbReference type="Pfam" id="PF03081"/>
    </source>
</evidence>
<name>A0AAQ3T9C8_PASNO</name>
<dbReference type="Pfam" id="PF03081">
    <property type="entry name" value="Exo70_C"/>
    <property type="match status" value="1"/>
</dbReference>
<organism evidence="6 7">
    <name type="scientific">Paspalum notatum var. saurae</name>
    <dbReference type="NCBI Taxonomy" id="547442"/>
    <lineage>
        <taxon>Eukaryota</taxon>
        <taxon>Viridiplantae</taxon>
        <taxon>Streptophyta</taxon>
        <taxon>Embryophyta</taxon>
        <taxon>Tracheophyta</taxon>
        <taxon>Spermatophyta</taxon>
        <taxon>Magnoliopsida</taxon>
        <taxon>Liliopsida</taxon>
        <taxon>Poales</taxon>
        <taxon>Poaceae</taxon>
        <taxon>PACMAD clade</taxon>
        <taxon>Panicoideae</taxon>
        <taxon>Andropogonodae</taxon>
        <taxon>Paspaleae</taxon>
        <taxon>Paspalinae</taxon>
        <taxon>Paspalum</taxon>
    </lineage>
</organism>
<dbReference type="EMBL" id="CP144748">
    <property type="protein sequence ID" value="WVZ67629.1"/>
    <property type="molecule type" value="Genomic_DNA"/>
</dbReference>
<evidence type="ECO:0000256" key="2">
    <source>
        <dbReference type="ARBA" id="ARBA00022448"/>
    </source>
</evidence>
<keyword evidence="3" id="KW-0268">Exocytosis</keyword>
<dbReference type="InterPro" id="IPR004140">
    <property type="entry name" value="Exo70"/>
</dbReference>
<dbReference type="GO" id="GO:0005546">
    <property type="term" value="F:phosphatidylinositol-4,5-bisphosphate binding"/>
    <property type="evidence" value="ECO:0007669"/>
    <property type="project" value="InterPro"/>
</dbReference>
<evidence type="ECO:0000256" key="1">
    <source>
        <dbReference type="ARBA" id="ARBA00006756"/>
    </source>
</evidence>
<feature type="compositionally biased region" description="Acidic residues" evidence="4">
    <location>
        <begin position="63"/>
        <end position="80"/>
    </location>
</feature>
<dbReference type="InterPro" id="IPR016159">
    <property type="entry name" value="Cullin_repeat-like_dom_sf"/>
</dbReference>
<keyword evidence="7" id="KW-1185">Reference proteome</keyword>
<gene>
    <name evidence="6" type="ORF">U9M48_016681</name>
</gene>
<evidence type="ECO:0000313" key="7">
    <source>
        <dbReference type="Proteomes" id="UP001341281"/>
    </source>
</evidence>
<dbReference type="PANTHER" id="PTHR12542:SF179">
    <property type="entry name" value="OS05G0369700 PROTEIN"/>
    <property type="match status" value="1"/>
</dbReference>
<dbReference type="AlphaFoldDB" id="A0AAQ3T9C8"/>
<sequence length="729" mass="80385">MAAAPPDGQEKVMAAAQHIVKSLANSKNAADDMIRILSGFDNRLSLMSDLFPPPPGAGSIMEEAADEDEGASQGDDDGGDGDGAAARAREAEWDAAAEVVERWDSPATGDRLVFDSREDAEEYLAAAACLAAAPAAVAPRAEAALQAAMARLEDEFRHLLVRGAPRLAAEDLQASLLRRLSLTVPSFNSSAVDLDCPSFANHAAEGADDAGARTSVSDDEISPYLIAPDTVAALRDIADVMLRAGYAPELCQVYGEVRRDTLMDCLDVLGVEKMSLEEVQRVDWAVLDAKMKKWIQALKVVVRGLLTEERRICSQILAANPNAEEECFTEAAKACVLQLLNFGDAIAIGKRSSEKLFRILGMYEALAEVLPELEALFSGEARDFIKEEAEGILGRLGEAVRGTIDEFANAIQGETSRRPLPGGEIHPLTRYVMNYVRLLADYNASLNQLLEYQDMEMNGVDNPNMTPLGHRVLTLITHLQCKIDEKASLYDDDALQNIFLMNNLWYIVQKVKDSELKTLLGDNWIRKRRGQIRQYSTGYLRKSWTRVLACLRDDGLPQTMGSSSALKAALKDRFKNFNLAFEELHRTQTSWRVVDPQLREELRISISEKVLPAYRSFVGRFRGQLEGGRGSARFIKYNPEDLENQLSGDLRNSDASVSNILENNSIILSFRDGLWAYGHDYKGCSYQGATFKTHANFDDASSKSLQKSIGTCTGNLTFQTCFEDLKIEI</sequence>
<dbReference type="GO" id="GO:0015031">
    <property type="term" value="P:protein transport"/>
    <property type="evidence" value="ECO:0007669"/>
    <property type="project" value="UniProtKB-KW"/>
</dbReference>
<feature type="region of interest" description="Disordered" evidence="4">
    <location>
        <begin position="51"/>
        <end position="91"/>
    </location>
</feature>
<reference evidence="6 7" key="1">
    <citation type="submission" date="2024-02" db="EMBL/GenBank/DDBJ databases">
        <title>High-quality chromosome-scale genome assembly of Pensacola bahiagrass (Paspalum notatum Flugge var. saurae).</title>
        <authorList>
            <person name="Vega J.M."/>
            <person name="Podio M."/>
            <person name="Orjuela J."/>
            <person name="Siena L.A."/>
            <person name="Pessino S.C."/>
            <person name="Combes M.C."/>
            <person name="Mariac C."/>
            <person name="Albertini E."/>
            <person name="Pupilli F."/>
            <person name="Ortiz J.P.A."/>
            <person name="Leblanc O."/>
        </authorList>
    </citation>
    <scope>NUCLEOTIDE SEQUENCE [LARGE SCALE GENOMIC DNA]</scope>
    <source>
        <strain evidence="6">R1</strain>
        <tissue evidence="6">Leaf</tissue>
    </source>
</reference>
<dbReference type="PANTHER" id="PTHR12542">
    <property type="entry name" value="EXOCYST COMPLEX PROTEIN EXO70"/>
    <property type="match status" value="1"/>
</dbReference>
<accession>A0AAQ3T9C8</accession>
<dbReference type="InterPro" id="IPR046364">
    <property type="entry name" value="Exo70_C"/>
</dbReference>
<evidence type="ECO:0000313" key="6">
    <source>
        <dbReference type="EMBL" id="WVZ67629.1"/>
    </source>
</evidence>
<dbReference type="Pfam" id="PF20669">
    <property type="entry name" value="Exo70_N"/>
    <property type="match status" value="1"/>
</dbReference>